<dbReference type="EMBL" id="AJWZ01003648">
    <property type="protein sequence ID" value="EKC67640.1"/>
    <property type="molecule type" value="Genomic_DNA"/>
</dbReference>
<feature type="non-terminal residue" evidence="1">
    <location>
        <position position="1"/>
    </location>
</feature>
<evidence type="ECO:0008006" key="2">
    <source>
        <dbReference type="Google" id="ProtNLM"/>
    </source>
</evidence>
<protein>
    <recommendedName>
        <fullName evidence="2">50S ribosomal protein L9</fullName>
    </recommendedName>
</protein>
<name>K1TMY1_9ZZZZ</name>
<reference evidence="1" key="1">
    <citation type="journal article" date="2013" name="Environ. Microbiol.">
        <title>Microbiota from the distal guts of lean and obese adolescents exhibit partial functional redundancy besides clear differences in community structure.</title>
        <authorList>
            <person name="Ferrer M."/>
            <person name="Ruiz A."/>
            <person name="Lanza F."/>
            <person name="Haange S.B."/>
            <person name="Oberbach A."/>
            <person name="Till H."/>
            <person name="Bargiela R."/>
            <person name="Campoy C."/>
            <person name="Segura M.T."/>
            <person name="Richter M."/>
            <person name="von Bergen M."/>
            <person name="Seifert J."/>
            <person name="Suarez A."/>
        </authorList>
    </citation>
    <scope>NUCLEOTIDE SEQUENCE</scope>
</reference>
<sequence>QIVTGDFPATVALHPEITANFFVKVVAE</sequence>
<dbReference type="AlphaFoldDB" id="K1TMY1"/>
<comment type="caution">
    <text evidence="1">The sequence shown here is derived from an EMBL/GenBank/DDBJ whole genome shotgun (WGS) entry which is preliminary data.</text>
</comment>
<proteinExistence type="predicted"/>
<gene>
    <name evidence="1" type="ORF">OBE_05349</name>
</gene>
<organism evidence="1">
    <name type="scientific">human gut metagenome</name>
    <dbReference type="NCBI Taxonomy" id="408170"/>
    <lineage>
        <taxon>unclassified sequences</taxon>
        <taxon>metagenomes</taxon>
        <taxon>organismal metagenomes</taxon>
    </lineage>
</organism>
<evidence type="ECO:0000313" key="1">
    <source>
        <dbReference type="EMBL" id="EKC67640.1"/>
    </source>
</evidence>
<accession>K1TMY1</accession>